<dbReference type="GO" id="GO:0009055">
    <property type="term" value="F:electron transfer activity"/>
    <property type="evidence" value="ECO:0007669"/>
    <property type="project" value="UniProtKB-UniRule"/>
</dbReference>
<proteinExistence type="predicted"/>
<comment type="cofactor">
    <cofactor evidence="1">
        <name>[3Fe-4S] cluster</name>
        <dbReference type="ChEBI" id="CHEBI:21137"/>
    </cofactor>
</comment>
<feature type="domain" description="4Fe-4S ferredoxin-type" evidence="9">
    <location>
        <begin position="1"/>
        <end position="29"/>
    </location>
</feature>
<dbReference type="InterPro" id="IPR051269">
    <property type="entry name" value="Fe-S_cluster_ET"/>
</dbReference>
<evidence type="ECO:0000256" key="8">
    <source>
        <dbReference type="RuleBase" id="RU368020"/>
    </source>
</evidence>
<keyword evidence="5 8" id="KW-0408">Iron</keyword>
<evidence type="ECO:0000313" key="10">
    <source>
        <dbReference type="EMBL" id="SFJ86929.1"/>
    </source>
</evidence>
<dbReference type="InterPro" id="IPR017896">
    <property type="entry name" value="4Fe4S_Fe-S-bd"/>
</dbReference>
<evidence type="ECO:0000256" key="2">
    <source>
        <dbReference type="ARBA" id="ARBA00022448"/>
    </source>
</evidence>
<evidence type="ECO:0000256" key="7">
    <source>
        <dbReference type="ARBA" id="ARBA00023291"/>
    </source>
</evidence>
<dbReference type="Proteomes" id="UP000199111">
    <property type="component" value="Unassembled WGS sequence"/>
</dbReference>
<evidence type="ECO:0000256" key="5">
    <source>
        <dbReference type="ARBA" id="ARBA00023004"/>
    </source>
</evidence>
<dbReference type="Pfam" id="PF13459">
    <property type="entry name" value="Fer4_15"/>
    <property type="match status" value="1"/>
</dbReference>
<dbReference type="PANTHER" id="PTHR36923:SF3">
    <property type="entry name" value="FERREDOXIN"/>
    <property type="match status" value="1"/>
</dbReference>
<evidence type="ECO:0000256" key="6">
    <source>
        <dbReference type="ARBA" id="ARBA00023014"/>
    </source>
</evidence>
<dbReference type="GO" id="GO:0051538">
    <property type="term" value="F:3 iron, 4 sulfur cluster binding"/>
    <property type="evidence" value="ECO:0007669"/>
    <property type="project" value="UniProtKB-KW"/>
</dbReference>
<evidence type="ECO:0000256" key="4">
    <source>
        <dbReference type="ARBA" id="ARBA00022982"/>
    </source>
</evidence>
<dbReference type="Gene3D" id="3.30.70.20">
    <property type="match status" value="1"/>
</dbReference>
<protein>
    <recommendedName>
        <fullName evidence="8">Ferredoxin</fullName>
    </recommendedName>
</protein>
<dbReference type="GO" id="GO:0005506">
    <property type="term" value="F:iron ion binding"/>
    <property type="evidence" value="ECO:0007669"/>
    <property type="project" value="UniProtKB-UniRule"/>
</dbReference>
<dbReference type="SUPFAM" id="SSF54862">
    <property type="entry name" value="4Fe-4S ferredoxins"/>
    <property type="match status" value="1"/>
</dbReference>
<evidence type="ECO:0000256" key="1">
    <source>
        <dbReference type="ARBA" id="ARBA00001927"/>
    </source>
</evidence>
<dbReference type="PRINTS" id="PR00352">
    <property type="entry name" value="3FE4SFRDOXIN"/>
</dbReference>
<keyword evidence="3 8" id="KW-0479">Metal-binding</keyword>
<dbReference type="PANTHER" id="PTHR36923">
    <property type="entry name" value="FERREDOXIN"/>
    <property type="match status" value="1"/>
</dbReference>
<dbReference type="AlphaFoldDB" id="A0A1I3UW49"/>
<keyword evidence="11" id="KW-1185">Reference proteome</keyword>
<sequence length="65" mass="6975">MRITIDQDACIGSGQCVLGSPEVFDQRDADGIVVLLQDNPEPGLQKDVREAARICPARAITLTPP</sequence>
<organism evidence="10 11">
    <name type="scientific">Streptosporangium canum</name>
    <dbReference type="NCBI Taxonomy" id="324952"/>
    <lineage>
        <taxon>Bacteria</taxon>
        <taxon>Bacillati</taxon>
        <taxon>Actinomycetota</taxon>
        <taxon>Actinomycetes</taxon>
        <taxon>Streptosporangiales</taxon>
        <taxon>Streptosporangiaceae</taxon>
        <taxon>Streptosporangium</taxon>
    </lineage>
</organism>
<accession>A0A1I3UW49</accession>
<evidence type="ECO:0000313" key="11">
    <source>
        <dbReference type="Proteomes" id="UP000199111"/>
    </source>
</evidence>
<name>A0A1I3UW49_9ACTN</name>
<keyword evidence="4 8" id="KW-0249">Electron transport</keyword>
<dbReference type="EMBL" id="FOQY01000013">
    <property type="protein sequence ID" value="SFJ86929.1"/>
    <property type="molecule type" value="Genomic_DNA"/>
</dbReference>
<dbReference type="InterPro" id="IPR001080">
    <property type="entry name" value="3Fe4S_ferredoxin"/>
</dbReference>
<gene>
    <name evidence="10" type="ORF">SAMN05216275_113111</name>
</gene>
<dbReference type="GeneID" id="96299833"/>
<keyword evidence="2 8" id="KW-0813">Transport</keyword>
<keyword evidence="7" id="KW-0003">3Fe-4S</keyword>
<evidence type="ECO:0000256" key="3">
    <source>
        <dbReference type="ARBA" id="ARBA00022723"/>
    </source>
</evidence>
<dbReference type="PROSITE" id="PS51379">
    <property type="entry name" value="4FE4S_FER_2"/>
    <property type="match status" value="1"/>
</dbReference>
<evidence type="ECO:0000259" key="9">
    <source>
        <dbReference type="PROSITE" id="PS51379"/>
    </source>
</evidence>
<keyword evidence="6 8" id="KW-0411">Iron-sulfur</keyword>
<dbReference type="RefSeq" id="WP_093888587.1">
    <property type="nucleotide sequence ID" value="NZ_FOQY01000013.1"/>
</dbReference>
<reference evidence="11" key="1">
    <citation type="submission" date="2016-10" db="EMBL/GenBank/DDBJ databases">
        <authorList>
            <person name="Varghese N."/>
            <person name="Submissions S."/>
        </authorList>
    </citation>
    <scope>NUCLEOTIDE SEQUENCE [LARGE SCALE GENOMIC DNA]</scope>
    <source>
        <strain evidence="11">CGMCC 4.2126</strain>
    </source>
</reference>
<comment type="function">
    <text evidence="8">Ferredoxins are iron-sulfur proteins that transfer electrons in a wide variety of metabolic reactions.</text>
</comment>